<protein>
    <submittedName>
        <fullName evidence="1">HAD hydrolase-like protein</fullName>
    </submittedName>
</protein>
<name>A0A9X1M257_9MICC</name>
<evidence type="ECO:0000313" key="2">
    <source>
        <dbReference type="Proteomes" id="UP001139264"/>
    </source>
</evidence>
<dbReference type="GO" id="GO:0016787">
    <property type="term" value="F:hydrolase activity"/>
    <property type="evidence" value="ECO:0007669"/>
    <property type="project" value="UniProtKB-KW"/>
</dbReference>
<dbReference type="SFLD" id="SFLDG01129">
    <property type="entry name" value="C1.5:_HAD__Beta-PGM__Phosphata"/>
    <property type="match status" value="1"/>
</dbReference>
<dbReference type="PANTHER" id="PTHR43434:SF20">
    <property type="entry name" value="5'-NUCLEOTIDASE"/>
    <property type="match status" value="1"/>
</dbReference>
<dbReference type="SFLD" id="SFLDS00003">
    <property type="entry name" value="Haloacid_Dehalogenase"/>
    <property type="match status" value="1"/>
</dbReference>
<dbReference type="GO" id="GO:0005829">
    <property type="term" value="C:cytosol"/>
    <property type="evidence" value="ECO:0007669"/>
    <property type="project" value="TreeGrafter"/>
</dbReference>
<dbReference type="EMBL" id="JAJFZP010000006">
    <property type="protein sequence ID" value="MCC3269287.1"/>
    <property type="molecule type" value="Genomic_DNA"/>
</dbReference>
<dbReference type="InterPro" id="IPR023214">
    <property type="entry name" value="HAD_sf"/>
</dbReference>
<dbReference type="GO" id="GO:0004713">
    <property type="term" value="F:protein tyrosine kinase activity"/>
    <property type="evidence" value="ECO:0007669"/>
    <property type="project" value="TreeGrafter"/>
</dbReference>
<dbReference type="InterPro" id="IPR023198">
    <property type="entry name" value="PGP-like_dom2"/>
</dbReference>
<evidence type="ECO:0000313" key="1">
    <source>
        <dbReference type="EMBL" id="MCC3269287.1"/>
    </source>
</evidence>
<comment type="caution">
    <text evidence="1">The sequence shown here is derived from an EMBL/GenBank/DDBJ whole genome shotgun (WGS) entry which is preliminary data.</text>
</comment>
<dbReference type="Proteomes" id="UP001139264">
    <property type="component" value="Unassembled WGS sequence"/>
</dbReference>
<dbReference type="Gene3D" id="3.40.50.1000">
    <property type="entry name" value="HAD superfamily/HAD-like"/>
    <property type="match status" value="1"/>
</dbReference>
<dbReference type="InterPro" id="IPR050155">
    <property type="entry name" value="HAD-like_hydrolase_sf"/>
</dbReference>
<organism evidence="1 2">
    <name type="scientific">Arthrobacter gengyunqii</name>
    <dbReference type="NCBI Taxonomy" id="2886940"/>
    <lineage>
        <taxon>Bacteria</taxon>
        <taxon>Bacillati</taxon>
        <taxon>Actinomycetota</taxon>
        <taxon>Actinomycetes</taxon>
        <taxon>Micrococcales</taxon>
        <taxon>Micrococcaceae</taxon>
        <taxon>Arthrobacter</taxon>
    </lineage>
</organism>
<dbReference type="RefSeq" id="WP_227907756.1">
    <property type="nucleotide sequence ID" value="NZ_CP095461.1"/>
</dbReference>
<gene>
    <name evidence="1" type="ORF">LJ751_07905</name>
</gene>
<proteinExistence type="predicted"/>
<sequence length="234" mass="24468">MKESRLLVLFDLDGTLVDPAGSITGGISAALAACGLPVPAPADLQRMVGPALAVSLRDIAGVPDERLPEVIARYRAGYSAKGMAQSRPYPGIREVLEQLRAAGARLAVATQKPEPLAVDLLRVQGLLDLFDSVHGSPADEQAGAELDGKRTIIRAALIRHAGSFDSAVMVGDRMHDVHGAADNALDCIGVAWGFAADGELETEGAAAVVHSAGELLTELDRFRVQERTCANGSL</sequence>
<accession>A0A9X1M257</accession>
<keyword evidence="1" id="KW-0378">Hydrolase</keyword>
<dbReference type="AlphaFoldDB" id="A0A9X1M257"/>
<dbReference type="InterPro" id="IPR041492">
    <property type="entry name" value="HAD_2"/>
</dbReference>
<reference evidence="1" key="1">
    <citation type="submission" date="2021-10" db="EMBL/GenBank/DDBJ databases">
        <title>Novel species in genus Arthrobacter.</title>
        <authorList>
            <person name="Liu Y."/>
        </authorList>
    </citation>
    <scope>NUCLEOTIDE SEQUENCE</scope>
    <source>
        <strain evidence="1">Zg-Y809</strain>
    </source>
</reference>
<dbReference type="PANTHER" id="PTHR43434">
    <property type="entry name" value="PHOSPHOGLYCOLATE PHOSPHATASE"/>
    <property type="match status" value="1"/>
</dbReference>
<dbReference type="SUPFAM" id="SSF56784">
    <property type="entry name" value="HAD-like"/>
    <property type="match status" value="1"/>
</dbReference>
<dbReference type="Pfam" id="PF13419">
    <property type="entry name" value="HAD_2"/>
    <property type="match status" value="1"/>
</dbReference>
<dbReference type="InterPro" id="IPR036412">
    <property type="entry name" value="HAD-like_sf"/>
</dbReference>
<dbReference type="PROSITE" id="PS51257">
    <property type="entry name" value="PROKAR_LIPOPROTEIN"/>
    <property type="match status" value="1"/>
</dbReference>
<dbReference type="Gene3D" id="1.10.150.240">
    <property type="entry name" value="Putative phosphatase, domain 2"/>
    <property type="match status" value="1"/>
</dbReference>